<dbReference type="AlphaFoldDB" id="A0A0F9GKA6"/>
<comment type="caution">
    <text evidence="2">The sequence shown here is derived from an EMBL/GenBank/DDBJ whole genome shotgun (WGS) entry which is preliminary data.</text>
</comment>
<reference evidence="2" key="1">
    <citation type="journal article" date="2015" name="Nature">
        <title>Complex archaea that bridge the gap between prokaryotes and eukaryotes.</title>
        <authorList>
            <person name="Spang A."/>
            <person name="Saw J.H."/>
            <person name="Jorgensen S.L."/>
            <person name="Zaremba-Niedzwiedzka K."/>
            <person name="Martijn J."/>
            <person name="Lind A.E."/>
            <person name="van Eijk R."/>
            <person name="Schleper C."/>
            <person name="Guy L."/>
            <person name="Ettema T.J."/>
        </authorList>
    </citation>
    <scope>NUCLEOTIDE SEQUENCE</scope>
</reference>
<dbReference type="EMBL" id="LAZR01028093">
    <property type="protein sequence ID" value="KKL63647.1"/>
    <property type="molecule type" value="Genomic_DNA"/>
</dbReference>
<keyword evidence="1" id="KW-1133">Transmembrane helix</keyword>
<keyword evidence="1" id="KW-0812">Transmembrane</keyword>
<accession>A0A0F9GKA6</accession>
<protein>
    <submittedName>
        <fullName evidence="2">Uncharacterized protein</fullName>
    </submittedName>
</protein>
<evidence type="ECO:0000313" key="2">
    <source>
        <dbReference type="EMBL" id="KKL63647.1"/>
    </source>
</evidence>
<sequence>MDGEGSEKRMNGKLLKWYFYHLWFKITKYKHKHIWNDSNEYKHIICLICRKKKIYLNTNLNIDKEPIKKVKNMKDCRTCVLKDGCIIPITKMALRRCPSYELRAFTDFEKKIWRDGIICGLIIGFFMGLSIFFSLHLAGVIP</sequence>
<keyword evidence="1" id="KW-0472">Membrane</keyword>
<proteinExistence type="predicted"/>
<name>A0A0F9GKA6_9ZZZZ</name>
<evidence type="ECO:0000256" key="1">
    <source>
        <dbReference type="SAM" id="Phobius"/>
    </source>
</evidence>
<organism evidence="2">
    <name type="scientific">marine sediment metagenome</name>
    <dbReference type="NCBI Taxonomy" id="412755"/>
    <lineage>
        <taxon>unclassified sequences</taxon>
        <taxon>metagenomes</taxon>
        <taxon>ecological metagenomes</taxon>
    </lineage>
</organism>
<gene>
    <name evidence="2" type="ORF">LCGC14_2172970</name>
</gene>
<feature type="transmembrane region" description="Helical" evidence="1">
    <location>
        <begin position="117"/>
        <end position="141"/>
    </location>
</feature>